<dbReference type="Gene3D" id="1.20.1560.10">
    <property type="entry name" value="ABC transporter type 1, transmembrane domain"/>
    <property type="match status" value="1"/>
</dbReference>
<keyword evidence="1 4" id="KW-0812">Transmembrane</keyword>
<keyword evidence="2 4" id="KW-1133">Transmembrane helix</keyword>
<evidence type="ECO:0000256" key="1">
    <source>
        <dbReference type="ARBA" id="ARBA00022692"/>
    </source>
</evidence>
<evidence type="ECO:0000256" key="4">
    <source>
        <dbReference type="SAM" id="Phobius"/>
    </source>
</evidence>
<evidence type="ECO:0000256" key="3">
    <source>
        <dbReference type="ARBA" id="ARBA00023136"/>
    </source>
</evidence>
<name>A0A1B6JDC5_9HEMI</name>
<keyword evidence="3 4" id="KW-0472">Membrane</keyword>
<dbReference type="SUPFAM" id="SSF90123">
    <property type="entry name" value="ABC transporter transmembrane region"/>
    <property type="match status" value="1"/>
</dbReference>
<organism evidence="5">
    <name type="scientific">Homalodisca liturata</name>
    <dbReference type="NCBI Taxonomy" id="320908"/>
    <lineage>
        <taxon>Eukaryota</taxon>
        <taxon>Metazoa</taxon>
        <taxon>Ecdysozoa</taxon>
        <taxon>Arthropoda</taxon>
        <taxon>Hexapoda</taxon>
        <taxon>Insecta</taxon>
        <taxon>Pterygota</taxon>
        <taxon>Neoptera</taxon>
        <taxon>Paraneoptera</taxon>
        <taxon>Hemiptera</taxon>
        <taxon>Auchenorrhyncha</taxon>
        <taxon>Membracoidea</taxon>
        <taxon>Cicadellidae</taxon>
        <taxon>Cicadellinae</taxon>
        <taxon>Proconiini</taxon>
        <taxon>Homalodisca</taxon>
    </lineage>
</organism>
<feature type="transmembrane region" description="Helical" evidence="4">
    <location>
        <begin position="38"/>
        <end position="58"/>
    </location>
</feature>
<accession>A0A1B6JDC5</accession>
<proteinExistence type="predicted"/>
<feature type="non-terminal residue" evidence="5">
    <location>
        <position position="128"/>
    </location>
</feature>
<dbReference type="GO" id="GO:0005524">
    <property type="term" value="F:ATP binding"/>
    <property type="evidence" value="ECO:0007669"/>
    <property type="project" value="InterPro"/>
</dbReference>
<reference evidence="5" key="1">
    <citation type="submission" date="2015-11" db="EMBL/GenBank/DDBJ databases">
        <title>De novo transcriptome assembly of four potential Pierce s Disease insect vectors from Arizona vineyards.</title>
        <authorList>
            <person name="Tassone E.E."/>
        </authorList>
    </citation>
    <scope>NUCLEOTIDE SEQUENCE</scope>
</reference>
<dbReference type="GO" id="GO:0016020">
    <property type="term" value="C:membrane"/>
    <property type="evidence" value="ECO:0007669"/>
    <property type="project" value="InterPro"/>
</dbReference>
<evidence type="ECO:0000256" key="2">
    <source>
        <dbReference type="ARBA" id="ARBA00022989"/>
    </source>
</evidence>
<feature type="non-terminal residue" evidence="5">
    <location>
        <position position="1"/>
    </location>
</feature>
<sequence length="128" mass="14646">NNQHREVERYDRALQHVETHSTDLEQSKYCLNLAQRSVWCMLSIAIITSATFGFLSRKMTTEELAFFIGVIAILVKSLDNFGFMYGKYQAALINMRLANFRGEDSSAGLARPLYRFSNNICVRGLTLR</sequence>
<feature type="transmembrane region" description="Helical" evidence="4">
    <location>
        <begin position="64"/>
        <end position="86"/>
    </location>
</feature>
<dbReference type="EMBL" id="GECU01010579">
    <property type="protein sequence ID" value="JAS97127.1"/>
    <property type="molecule type" value="Transcribed_RNA"/>
</dbReference>
<protein>
    <submittedName>
        <fullName evidence="5">Uncharacterized protein</fullName>
    </submittedName>
</protein>
<dbReference type="AlphaFoldDB" id="A0A1B6JDC5"/>
<gene>
    <name evidence="5" type="ORF">g.57240</name>
</gene>
<evidence type="ECO:0000313" key="5">
    <source>
        <dbReference type="EMBL" id="JAS97127.1"/>
    </source>
</evidence>
<dbReference type="InterPro" id="IPR036640">
    <property type="entry name" value="ABC1_TM_sf"/>
</dbReference>